<evidence type="ECO:0000256" key="1">
    <source>
        <dbReference type="ARBA" id="ARBA00004167"/>
    </source>
</evidence>
<evidence type="ECO:0000256" key="5">
    <source>
        <dbReference type="ARBA" id="ARBA00023136"/>
    </source>
</evidence>
<keyword evidence="5" id="KW-0472">Membrane</keyword>
<keyword evidence="4" id="KW-1133">Transmembrane helix</keyword>
<evidence type="ECO:0000313" key="7">
    <source>
        <dbReference type="EMBL" id="KAF2301079.1"/>
    </source>
</evidence>
<dbReference type="Proteomes" id="UP000467840">
    <property type="component" value="Chromosome 4"/>
</dbReference>
<reference evidence="7 8" key="1">
    <citation type="journal article" date="2020" name="Mol. Plant">
        <title>The Chromosome-Based Rubber Tree Genome Provides New Insights into Spurge Genome Evolution and Rubber Biosynthesis.</title>
        <authorList>
            <person name="Liu J."/>
            <person name="Shi C."/>
            <person name="Shi C.C."/>
            <person name="Li W."/>
            <person name="Zhang Q.J."/>
            <person name="Zhang Y."/>
            <person name="Li K."/>
            <person name="Lu H.F."/>
            <person name="Shi C."/>
            <person name="Zhu S.T."/>
            <person name="Xiao Z.Y."/>
            <person name="Nan H."/>
            <person name="Yue Y."/>
            <person name="Zhu X.G."/>
            <person name="Wu Y."/>
            <person name="Hong X.N."/>
            <person name="Fan G.Y."/>
            <person name="Tong Y."/>
            <person name="Zhang D."/>
            <person name="Mao C.L."/>
            <person name="Liu Y.L."/>
            <person name="Hao S.J."/>
            <person name="Liu W.Q."/>
            <person name="Lv M.Q."/>
            <person name="Zhang H.B."/>
            <person name="Liu Y."/>
            <person name="Hu-Tang G.R."/>
            <person name="Wang J.P."/>
            <person name="Wang J.H."/>
            <person name="Sun Y.H."/>
            <person name="Ni S.B."/>
            <person name="Chen W.B."/>
            <person name="Zhang X.C."/>
            <person name="Jiao Y.N."/>
            <person name="Eichler E.E."/>
            <person name="Li G.H."/>
            <person name="Liu X."/>
            <person name="Gao L.Z."/>
        </authorList>
    </citation>
    <scope>NUCLEOTIDE SEQUENCE [LARGE SCALE GENOMIC DNA]</scope>
    <source>
        <strain evidence="8">cv. GT1</strain>
        <tissue evidence="7">Leaf</tissue>
    </source>
</reference>
<dbReference type="Pfam" id="PF12819">
    <property type="entry name" value="Malectin_like"/>
    <property type="match status" value="1"/>
</dbReference>
<comment type="caution">
    <text evidence="7">The sequence shown here is derived from an EMBL/GenBank/DDBJ whole genome shotgun (WGS) entry which is preliminary data.</text>
</comment>
<gene>
    <name evidence="7" type="ORF">GH714_019947</name>
</gene>
<dbReference type="GO" id="GO:0016020">
    <property type="term" value="C:membrane"/>
    <property type="evidence" value="ECO:0007669"/>
    <property type="project" value="UniProtKB-SubCell"/>
</dbReference>
<comment type="subcellular location">
    <subcellularLocation>
        <location evidence="1">Membrane</location>
        <topology evidence="1">Single-pass membrane protein</topology>
    </subcellularLocation>
</comment>
<evidence type="ECO:0000313" key="8">
    <source>
        <dbReference type="Proteomes" id="UP000467840"/>
    </source>
</evidence>
<protein>
    <recommendedName>
        <fullName evidence="6">Malectin-like domain-containing protein</fullName>
    </recommendedName>
</protein>
<keyword evidence="8" id="KW-1185">Reference proteome</keyword>
<evidence type="ECO:0000256" key="2">
    <source>
        <dbReference type="ARBA" id="ARBA00022692"/>
    </source>
</evidence>
<dbReference type="InterPro" id="IPR024788">
    <property type="entry name" value="Malectin-like_Carb-bd_dom"/>
</dbReference>
<keyword evidence="3" id="KW-0732">Signal</keyword>
<sequence length="169" mass="19244">MTSSKENYEALLDGLLWCCRPKTLSVALENERNRELVKFLCKAFTKGKDSFRRSSHCNFSRWRHHLKDAKIEGLEVFDERGLESLLSFDGYKLVTFELTWEAEDKGFLSIDCGTVEGYIDDKTGIAYVPDGQYISSGENHDIAEDFLSGISQQLSNVRSFPLEARIVTT</sequence>
<organism evidence="7 8">
    <name type="scientific">Hevea brasiliensis</name>
    <name type="common">Para rubber tree</name>
    <name type="synonym">Siphonia brasiliensis</name>
    <dbReference type="NCBI Taxonomy" id="3981"/>
    <lineage>
        <taxon>Eukaryota</taxon>
        <taxon>Viridiplantae</taxon>
        <taxon>Streptophyta</taxon>
        <taxon>Embryophyta</taxon>
        <taxon>Tracheophyta</taxon>
        <taxon>Spermatophyta</taxon>
        <taxon>Magnoliopsida</taxon>
        <taxon>eudicotyledons</taxon>
        <taxon>Gunneridae</taxon>
        <taxon>Pentapetalae</taxon>
        <taxon>rosids</taxon>
        <taxon>fabids</taxon>
        <taxon>Malpighiales</taxon>
        <taxon>Euphorbiaceae</taxon>
        <taxon>Crotonoideae</taxon>
        <taxon>Micrandreae</taxon>
        <taxon>Hevea</taxon>
    </lineage>
</organism>
<dbReference type="AlphaFoldDB" id="A0A6A6LN80"/>
<evidence type="ECO:0000256" key="3">
    <source>
        <dbReference type="ARBA" id="ARBA00022729"/>
    </source>
</evidence>
<name>A0A6A6LN80_HEVBR</name>
<evidence type="ECO:0000256" key="4">
    <source>
        <dbReference type="ARBA" id="ARBA00022989"/>
    </source>
</evidence>
<accession>A0A6A6LN80</accession>
<keyword evidence="2" id="KW-0812">Transmembrane</keyword>
<feature type="domain" description="Malectin-like" evidence="6">
    <location>
        <begin position="110"/>
        <end position="164"/>
    </location>
</feature>
<proteinExistence type="predicted"/>
<evidence type="ECO:0000259" key="6">
    <source>
        <dbReference type="Pfam" id="PF12819"/>
    </source>
</evidence>
<dbReference type="EMBL" id="JAAGAX010000010">
    <property type="protein sequence ID" value="KAF2301079.1"/>
    <property type="molecule type" value="Genomic_DNA"/>
</dbReference>